<keyword evidence="6 9" id="KW-0472">Membrane</keyword>
<keyword evidence="11" id="KW-1185">Reference proteome</keyword>
<dbReference type="PhylomeDB" id="S8BA33"/>
<gene>
    <name evidence="10" type="ORF">PDE_06619</name>
</gene>
<feature type="transmembrane region" description="Helical" evidence="9">
    <location>
        <begin position="162"/>
        <end position="185"/>
    </location>
</feature>
<feature type="transmembrane region" description="Helical" evidence="9">
    <location>
        <begin position="197"/>
        <end position="216"/>
    </location>
</feature>
<sequence>MGSTPPETDRQPASDRVYIDPDYQDLNPRYGHNNDTPLWGLAKPLPRVVRPGMRRDQSQVKKVSASVPNGQTQPAPELGATPGLPSEQSAEILGSGSAAHHDMIPHERVVQGPQPDGLLRPVQSEISYDHNSHVHDDHRDEPPSEEFVNRWAKYRHILKEPLAEWLATCFAIFIGLTGTLAVSTGGTKAGNRLSENWSWGLGFMIGIYLAGGISGAHLNPGISIALWVFRGFPGRRCCYYIIAQILGAITAAGLAYCLYRDAILTLAPEVAAGSTGLGFFTEPQDYVRPVTAFFTEFVADAILLCVIFAMGDDGNAPPGAGMHSFIIGLVIYVLCICLGYSTGGCLNPVRDFGPRLVAFMVGYGPETFTGHSGWWFWGGWVATITGALTGATLYDTFIFIGGESPINYPRRRRKRAKMKKESKWRRRLGIGKRKLPSLEEGIKNLED</sequence>
<evidence type="ECO:0000256" key="5">
    <source>
        <dbReference type="ARBA" id="ARBA00022989"/>
    </source>
</evidence>
<feature type="transmembrane region" description="Helical" evidence="9">
    <location>
        <begin position="322"/>
        <end position="340"/>
    </location>
</feature>
<evidence type="ECO:0000256" key="4">
    <source>
        <dbReference type="ARBA" id="ARBA00022692"/>
    </source>
</evidence>
<dbReference type="InterPro" id="IPR000425">
    <property type="entry name" value="MIP"/>
</dbReference>
<evidence type="ECO:0000313" key="10">
    <source>
        <dbReference type="EMBL" id="EPS31662.1"/>
    </source>
</evidence>
<keyword evidence="3 7" id="KW-0813">Transport</keyword>
<dbReference type="HOGENOM" id="CLU_020019_2_2_1"/>
<proteinExistence type="inferred from homology"/>
<protein>
    <recommendedName>
        <fullName evidence="12">Aquaporin</fullName>
    </recommendedName>
</protein>
<dbReference type="PANTHER" id="PTHR43829:SF24">
    <property type="entry name" value="MIP AQUAPORIN (EUROFUNG)"/>
    <property type="match status" value="1"/>
</dbReference>
<dbReference type="PANTHER" id="PTHR43829">
    <property type="entry name" value="AQUAPORIN OR AQUAGLYCEROPORIN RELATED"/>
    <property type="match status" value="1"/>
</dbReference>
<evidence type="ECO:0000256" key="7">
    <source>
        <dbReference type="RuleBase" id="RU000477"/>
    </source>
</evidence>
<dbReference type="STRING" id="933388.S8BA33"/>
<evidence type="ECO:0000256" key="2">
    <source>
        <dbReference type="ARBA" id="ARBA00006175"/>
    </source>
</evidence>
<keyword evidence="4 7" id="KW-0812">Transmembrane</keyword>
<dbReference type="CDD" id="cd00333">
    <property type="entry name" value="MIP"/>
    <property type="match status" value="1"/>
</dbReference>
<evidence type="ECO:0000256" key="3">
    <source>
        <dbReference type="ARBA" id="ARBA00022448"/>
    </source>
</evidence>
<dbReference type="Proteomes" id="UP000019376">
    <property type="component" value="Unassembled WGS sequence"/>
</dbReference>
<organism evidence="10 11">
    <name type="scientific">Penicillium oxalicum (strain 114-2 / CGMCC 5302)</name>
    <name type="common">Penicillium decumbens</name>
    <dbReference type="NCBI Taxonomy" id="933388"/>
    <lineage>
        <taxon>Eukaryota</taxon>
        <taxon>Fungi</taxon>
        <taxon>Dikarya</taxon>
        <taxon>Ascomycota</taxon>
        <taxon>Pezizomycotina</taxon>
        <taxon>Eurotiomycetes</taxon>
        <taxon>Eurotiomycetidae</taxon>
        <taxon>Eurotiales</taxon>
        <taxon>Aspergillaceae</taxon>
        <taxon>Penicillium</taxon>
    </lineage>
</organism>
<evidence type="ECO:0000256" key="8">
    <source>
        <dbReference type="SAM" id="MobiDB-lite"/>
    </source>
</evidence>
<comment type="similarity">
    <text evidence="2 7">Belongs to the MIP/aquaporin (TC 1.A.8) family.</text>
</comment>
<dbReference type="OrthoDB" id="3222at2759"/>
<feature type="region of interest" description="Disordered" evidence="8">
    <location>
        <begin position="22"/>
        <end position="82"/>
    </location>
</feature>
<dbReference type="SUPFAM" id="SSF81338">
    <property type="entry name" value="Aquaporin-like"/>
    <property type="match status" value="1"/>
</dbReference>
<dbReference type="EMBL" id="KB644414">
    <property type="protein sequence ID" value="EPS31662.1"/>
    <property type="molecule type" value="Genomic_DNA"/>
</dbReference>
<reference evidence="10 11" key="1">
    <citation type="journal article" date="2013" name="PLoS ONE">
        <title>Genomic and secretomic analyses reveal unique features of the lignocellulolytic enzyme system of Penicillium decumbens.</title>
        <authorList>
            <person name="Liu G."/>
            <person name="Zhang L."/>
            <person name="Wei X."/>
            <person name="Zou G."/>
            <person name="Qin Y."/>
            <person name="Ma L."/>
            <person name="Li J."/>
            <person name="Zheng H."/>
            <person name="Wang S."/>
            <person name="Wang C."/>
            <person name="Xun L."/>
            <person name="Zhao G.-P."/>
            <person name="Zhou Z."/>
            <person name="Qu Y."/>
        </authorList>
    </citation>
    <scope>NUCLEOTIDE SEQUENCE [LARGE SCALE GENOMIC DNA]</scope>
    <source>
        <strain evidence="11">114-2 / CGMCC 5302</strain>
    </source>
</reference>
<dbReference type="InterPro" id="IPR050363">
    <property type="entry name" value="MIP/Aquaporin"/>
</dbReference>
<dbReference type="GO" id="GO:0015254">
    <property type="term" value="F:glycerol channel activity"/>
    <property type="evidence" value="ECO:0007669"/>
    <property type="project" value="TreeGrafter"/>
</dbReference>
<dbReference type="AlphaFoldDB" id="S8BA33"/>
<keyword evidence="5 9" id="KW-1133">Transmembrane helix</keyword>
<evidence type="ECO:0008006" key="12">
    <source>
        <dbReference type="Google" id="ProtNLM"/>
    </source>
</evidence>
<feature type="transmembrane region" description="Helical" evidence="9">
    <location>
        <begin position="237"/>
        <end position="256"/>
    </location>
</feature>
<dbReference type="Gene3D" id="1.20.1080.10">
    <property type="entry name" value="Glycerol uptake facilitator protein"/>
    <property type="match status" value="1"/>
</dbReference>
<feature type="transmembrane region" description="Helical" evidence="9">
    <location>
        <begin position="292"/>
        <end position="310"/>
    </location>
</feature>
<dbReference type="eggNOG" id="KOG0224">
    <property type="taxonomic scope" value="Eukaryota"/>
</dbReference>
<evidence type="ECO:0000256" key="1">
    <source>
        <dbReference type="ARBA" id="ARBA00004141"/>
    </source>
</evidence>
<dbReference type="GO" id="GO:0005886">
    <property type="term" value="C:plasma membrane"/>
    <property type="evidence" value="ECO:0007669"/>
    <property type="project" value="TreeGrafter"/>
</dbReference>
<dbReference type="InterPro" id="IPR023271">
    <property type="entry name" value="Aquaporin-like"/>
</dbReference>
<feature type="transmembrane region" description="Helical" evidence="9">
    <location>
        <begin position="374"/>
        <end position="402"/>
    </location>
</feature>
<dbReference type="PRINTS" id="PR00783">
    <property type="entry name" value="MINTRINSICP"/>
</dbReference>
<dbReference type="GO" id="GO:0015250">
    <property type="term" value="F:water channel activity"/>
    <property type="evidence" value="ECO:0007669"/>
    <property type="project" value="TreeGrafter"/>
</dbReference>
<evidence type="ECO:0000313" key="11">
    <source>
        <dbReference type="Proteomes" id="UP000019376"/>
    </source>
</evidence>
<evidence type="ECO:0000256" key="6">
    <source>
        <dbReference type="ARBA" id="ARBA00023136"/>
    </source>
</evidence>
<dbReference type="Pfam" id="PF00230">
    <property type="entry name" value="MIP"/>
    <property type="match status" value="1"/>
</dbReference>
<name>S8BA33_PENO1</name>
<dbReference type="NCBIfam" id="TIGR00861">
    <property type="entry name" value="MIP"/>
    <property type="match status" value="1"/>
</dbReference>
<accession>S8BA33</accession>
<evidence type="ECO:0000256" key="9">
    <source>
        <dbReference type="SAM" id="Phobius"/>
    </source>
</evidence>
<comment type="subcellular location">
    <subcellularLocation>
        <location evidence="1">Membrane</location>
        <topology evidence="1">Multi-pass membrane protein</topology>
    </subcellularLocation>
</comment>